<sequence length="349" mass="38158">MTPALNGQPTPEYRITLDGVDVSSQLKNRLISFTLTDNRGFEADELQLELDDSDGLLALPKRGVQLSVSLGWQGEGVLLQNRFVVDELEHSGTPDVLSIRARSADFRDTLNVKREQSYHDVTLGAIVQTIAARHTLEATVSGELSGIAIEHADQTNESDASFLTRLAQRYGAIACVKNNKLLLMPTGAGKSASGQPLPVVTITRADGDSHRFSIADREAYTGVTAYWLDTRKAKKRASKVNREQGDNVESGVMVGKEGNIKVLRHTYASKQNAWRAAKSALMQLQRGAATFSLSLARGRPDLFSELPVQVKGFKAEIDSTAWVITRCVHSLDSNSAYITTVECELKLTE</sequence>
<dbReference type="GeneID" id="69540011"/>
<protein>
    <submittedName>
        <fullName evidence="1">Phage late control D family protein</fullName>
    </submittedName>
</protein>
<dbReference type="PANTHER" id="PTHR35862:SF3">
    <property type="entry name" value="FELS-2 PROPHAGE PROTEIN"/>
    <property type="match status" value="1"/>
</dbReference>
<evidence type="ECO:0000313" key="2">
    <source>
        <dbReference type="Proteomes" id="UP001222680"/>
    </source>
</evidence>
<reference evidence="1 2" key="1">
    <citation type="submission" date="2022-02" db="EMBL/GenBank/DDBJ databases">
        <title>Phenotypic, genotypic and serological characterization of Edwardsiella ictaluri from catfish and ornamental fish species.</title>
        <authorList>
            <person name="Rose D."/>
            <person name="Tekedar H.C."/>
            <person name="Waldbieser G.C."/>
            <person name="Aarattuthodi S."/>
            <person name="Griffin M.J."/>
        </authorList>
    </citation>
    <scope>NUCLEOTIDE SEQUENCE [LARGE SCALE GENOMIC DNA]</scope>
    <source>
        <strain evidence="1 2">13 TAL-140 K3</strain>
    </source>
</reference>
<accession>A0ABY8GI43</accession>
<keyword evidence="2" id="KW-1185">Reference proteome</keyword>
<proteinExistence type="predicted"/>
<dbReference type="EMBL" id="CP092014">
    <property type="protein sequence ID" value="WFN97115.1"/>
    <property type="molecule type" value="Genomic_DNA"/>
</dbReference>
<organism evidence="1 2">
    <name type="scientific">Edwardsiella ictaluri</name>
    <dbReference type="NCBI Taxonomy" id="67780"/>
    <lineage>
        <taxon>Bacteria</taxon>
        <taxon>Pseudomonadati</taxon>
        <taxon>Pseudomonadota</taxon>
        <taxon>Gammaproteobacteria</taxon>
        <taxon>Enterobacterales</taxon>
        <taxon>Hafniaceae</taxon>
        <taxon>Edwardsiella</taxon>
    </lineage>
</organism>
<dbReference type="Proteomes" id="UP001222680">
    <property type="component" value="Chromosome"/>
</dbReference>
<evidence type="ECO:0000313" key="1">
    <source>
        <dbReference type="EMBL" id="WFN97115.1"/>
    </source>
</evidence>
<dbReference type="InterPro" id="IPR052726">
    <property type="entry name" value="Phage_Baseplate_Hub"/>
</dbReference>
<gene>
    <name evidence="1" type="ORF">MAY91_03105</name>
</gene>
<name>A0ABY8GI43_EDWIC</name>
<dbReference type="Pfam" id="PF05954">
    <property type="entry name" value="Phage_GPD"/>
    <property type="match status" value="1"/>
</dbReference>
<dbReference type="PANTHER" id="PTHR35862">
    <property type="entry name" value="FELS-2 PROPHAGE PROTEIN"/>
    <property type="match status" value="1"/>
</dbReference>
<dbReference type="RefSeq" id="WP_015872380.1">
    <property type="nucleotide sequence ID" value="NZ_CM125427.1"/>
</dbReference>
<dbReference type="SUPFAM" id="SSF69279">
    <property type="entry name" value="Phage tail proteins"/>
    <property type="match status" value="1"/>
</dbReference>